<dbReference type="InterPro" id="IPR032675">
    <property type="entry name" value="LRR_dom_sf"/>
</dbReference>
<evidence type="ECO:0000313" key="2">
    <source>
        <dbReference type="Proteomes" id="UP000217790"/>
    </source>
</evidence>
<proteinExistence type="predicted"/>
<dbReference type="SUPFAM" id="SSF52047">
    <property type="entry name" value="RNI-like"/>
    <property type="match status" value="1"/>
</dbReference>
<dbReference type="OMA" id="MIENQCK"/>
<evidence type="ECO:0000313" key="1">
    <source>
        <dbReference type="EMBL" id="PBK87142.1"/>
    </source>
</evidence>
<dbReference type="Proteomes" id="UP000217790">
    <property type="component" value="Unassembled WGS sequence"/>
</dbReference>
<dbReference type="OrthoDB" id="2917516at2759"/>
<sequence length="375" mass="42199">MTASTPASRNIIRNIIDNFRLDCVTLKSCSLVSHSLSVWTRPHLFHLIRGISIKLESCCSIDALISISPHVRVIRLSNDDLFNATMPRIISSFDRLEHISILGLVDWSMLPEDMISALTSRHLSVASLELYTVNITDVRMMNQFLRSFLGLRRLCLSNVRCNTKAYSAVKMDFSDAKPRPKELALYGGSLLRAFVNPVSPISLDRLKKLTICGLFVEDFMSLAQVIDLAPNLRVLHLGGMQKDSRWCNPKPLDLSGIEIVSFNLNETDGSLGQYIHPSLILAWWIQSFKSGVALRSITVSIQVHSTDNALFDARLWRFFDVALCMLTTIEEVRGIIRGEEGNALRRMIENQCKGLNGRGLMEISVNAPQRKRKTI</sequence>
<dbReference type="EMBL" id="KZ293680">
    <property type="protein sequence ID" value="PBK87142.1"/>
    <property type="molecule type" value="Genomic_DNA"/>
</dbReference>
<keyword evidence="2" id="KW-1185">Reference proteome</keyword>
<gene>
    <name evidence="1" type="ORF">ARMGADRAFT_1016876</name>
</gene>
<protein>
    <recommendedName>
        <fullName evidence="3">F-box domain-containing protein</fullName>
    </recommendedName>
</protein>
<dbReference type="InParanoid" id="A0A2H3D6V1"/>
<feature type="non-terminal residue" evidence="1">
    <location>
        <position position="375"/>
    </location>
</feature>
<organism evidence="1 2">
    <name type="scientific">Armillaria gallica</name>
    <name type="common">Bulbous honey fungus</name>
    <name type="synonym">Armillaria bulbosa</name>
    <dbReference type="NCBI Taxonomy" id="47427"/>
    <lineage>
        <taxon>Eukaryota</taxon>
        <taxon>Fungi</taxon>
        <taxon>Dikarya</taxon>
        <taxon>Basidiomycota</taxon>
        <taxon>Agaricomycotina</taxon>
        <taxon>Agaricomycetes</taxon>
        <taxon>Agaricomycetidae</taxon>
        <taxon>Agaricales</taxon>
        <taxon>Marasmiineae</taxon>
        <taxon>Physalacriaceae</taxon>
        <taxon>Armillaria</taxon>
    </lineage>
</organism>
<evidence type="ECO:0008006" key="3">
    <source>
        <dbReference type="Google" id="ProtNLM"/>
    </source>
</evidence>
<dbReference type="AlphaFoldDB" id="A0A2H3D6V1"/>
<reference evidence="2" key="1">
    <citation type="journal article" date="2017" name="Nat. Ecol. Evol.">
        <title>Genome expansion and lineage-specific genetic innovations in the forest pathogenic fungi Armillaria.</title>
        <authorList>
            <person name="Sipos G."/>
            <person name="Prasanna A.N."/>
            <person name="Walter M.C."/>
            <person name="O'Connor E."/>
            <person name="Balint B."/>
            <person name="Krizsan K."/>
            <person name="Kiss B."/>
            <person name="Hess J."/>
            <person name="Varga T."/>
            <person name="Slot J."/>
            <person name="Riley R."/>
            <person name="Boka B."/>
            <person name="Rigling D."/>
            <person name="Barry K."/>
            <person name="Lee J."/>
            <person name="Mihaltcheva S."/>
            <person name="LaButti K."/>
            <person name="Lipzen A."/>
            <person name="Waldron R."/>
            <person name="Moloney N.M."/>
            <person name="Sperisen C."/>
            <person name="Kredics L."/>
            <person name="Vagvoelgyi C."/>
            <person name="Patrignani A."/>
            <person name="Fitzpatrick D."/>
            <person name="Nagy I."/>
            <person name="Doyle S."/>
            <person name="Anderson J.B."/>
            <person name="Grigoriev I.V."/>
            <person name="Gueldener U."/>
            <person name="Muensterkoetter M."/>
            <person name="Nagy L.G."/>
        </authorList>
    </citation>
    <scope>NUCLEOTIDE SEQUENCE [LARGE SCALE GENOMIC DNA]</scope>
    <source>
        <strain evidence="2">Ar21-2</strain>
    </source>
</reference>
<accession>A0A2H3D6V1</accession>
<dbReference type="Gene3D" id="3.80.10.10">
    <property type="entry name" value="Ribonuclease Inhibitor"/>
    <property type="match status" value="1"/>
</dbReference>
<name>A0A2H3D6V1_ARMGA</name>